<dbReference type="InterPro" id="IPR001965">
    <property type="entry name" value="Znf_PHD"/>
</dbReference>
<protein>
    <recommendedName>
        <fullName evidence="11">PHD-type domain-containing protein</fullName>
    </recommendedName>
</protein>
<dbReference type="KEGG" id="sre:PTSG_02215"/>
<reference evidence="9" key="1">
    <citation type="submission" date="2009-08" db="EMBL/GenBank/DDBJ databases">
        <title>Annotation of Salpingoeca rosetta.</title>
        <authorList>
            <consortium name="The Broad Institute Genome Sequencing Platform"/>
            <person name="Russ C."/>
            <person name="Cuomo C."/>
            <person name="Burger G."/>
            <person name="Gray M.W."/>
            <person name="Holland P.W.H."/>
            <person name="King N."/>
            <person name="Lang F.B.F."/>
            <person name="Roger A.J."/>
            <person name="Ruiz-Trillo I."/>
            <person name="Young S.K."/>
            <person name="Zeng Q."/>
            <person name="Gargeya S."/>
            <person name="Alvarado L."/>
            <person name="Berlin A."/>
            <person name="Chapman S.B."/>
            <person name="Chen Z."/>
            <person name="Freedman E."/>
            <person name="Gellesch M."/>
            <person name="Goldberg J."/>
            <person name="Griggs A."/>
            <person name="Gujja S."/>
            <person name="Heilman E."/>
            <person name="Heiman D."/>
            <person name="Howarth C."/>
            <person name="Mehta T."/>
            <person name="Neiman D."/>
            <person name="Pearson M."/>
            <person name="Roberts A."/>
            <person name="Saif S."/>
            <person name="Shea T."/>
            <person name="Shenoy N."/>
            <person name="Sisk P."/>
            <person name="Stolte C."/>
            <person name="Sykes S."/>
            <person name="White J."/>
            <person name="Yandava C."/>
            <person name="Haas B."/>
            <person name="Nusbaum C."/>
            <person name="Birren B."/>
        </authorList>
    </citation>
    <scope>NUCLEOTIDE SEQUENCE</scope>
    <source>
        <strain evidence="9">ATCC 50818</strain>
    </source>
</reference>
<dbReference type="PROSITE" id="PS01359">
    <property type="entry name" value="ZF_PHD_1"/>
    <property type="match status" value="1"/>
</dbReference>
<gene>
    <name evidence="9" type="ORF">PTSG_02215</name>
</gene>
<dbReference type="EMBL" id="GL832959">
    <property type="protein sequence ID" value="EGD81497.1"/>
    <property type="molecule type" value="Genomic_DNA"/>
</dbReference>
<feature type="region of interest" description="Disordered" evidence="6">
    <location>
        <begin position="202"/>
        <end position="471"/>
    </location>
</feature>
<dbReference type="GeneID" id="16077295"/>
<dbReference type="AlphaFoldDB" id="F2U1J5"/>
<dbReference type="STRING" id="946362.F2U1J5"/>
<dbReference type="PROSITE" id="PS51805">
    <property type="entry name" value="EPHD"/>
    <property type="match status" value="1"/>
</dbReference>
<dbReference type="GO" id="GO:0031491">
    <property type="term" value="F:nucleosome binding"/>
    <property type="evidence" value="ECO:0007669"/>
    <property type="project" value="TreeGrafter"/>
</dbReference>
<feature type="compositionally biased region" description="Basic residues" evidence="6">
    <location>
        <begin position="344"/>
        <end position="366"/>
    </location>
</feature>
<feature type="compositionally biased region" description="Basic residues" evidence="6">
    <location>
        <begin position="439"/>
        <end position="454"/>
    </location>
</feature>
<dbReference type="SMART" id="SM00249">
    <property type="entry name" value="PHD"/>
    <property type="match status" value="2"/>
</dbReference>
<feature type="domain" description="PHD-type" evidence="7">
    <location>
        <begin position="14"/>
        <end position="66"/>
    </location>
</feature>
<dbReference type="PROSITE" id="PS50016">
    <property type="entry name" value="ZF_PHD_2"/>
    <property type="match status" value="1"/>
</dbReference>
<keyword evidence="5" id="KW-0175">Coiled coil</keyword>
<dbReference type="GO" id="GO:0006357">
    <property type="term" value="P:regulation of transcription by RNA polymerase II"/>
    <property type="evidence" value="ECO:0007669"/>
    <property type="project" value="TreeGrafter"/>
</dbReference>
<dbReference type="Proteomes" id="UP000007799">
    <property type="component" value="Unassembled WGS sequence"/>
</dbReference>
<feature type="compositionally biased region" description="Low complexity" evidence="6">
    <location>
        <begin position="224"/>
        <end position="250"/>
    </location>
</feature>
<name>F2U1J5_SALR5</name>
<evidence type="ECO:0000313" key="10">
    <source>
        <dbReference type="Proteomes" id="UP000007799"/>
    </source>
</evidence>
<feature type="compositionally biased region" description="Basic residues" evidence="6">
    <location>
        <begin position="203"/>
        <end position="221"/>
    </location>
</feature>
<keyword evidence="3" id="KW-0862">Zinc</keyword>
<evidence type="ECO:0000256" key="2">
    <source>
        <dbReference type="ARBA" id="ARBA00022771"/>
    </source>
</evidence>
<feature type="domain" description="PHD-type" evidence="8">
    <location>
        <begin position="73"/>
        <end position="195"/>
    </location>
</feature>
<evidence type="ECO:0000256" key="5">
    <source>
        <dbReference type="SAM" id="Coils"/>
    </source>
</evidence>
<evidence type="ECO:0008006" key="11">
    <source>
        <dbReference type="Google" id="ProtNLM"/>
    </source>
</evidence>
<dbReference type="InterPro" id="IPR013083">
    <property type="entry name" value="Znf_RING/FYVE/PHD"/>
</dbReference>
<dbReference type="CDD" id="cd15571">
    <property type="entry name" value="ePHD"/>
    <property type="match status" value="1"/>
</dbReference>
<feature type="compositionally biased region" description="Acidic residues" evidence="6">
    <location>
        <begin position="317"/>
        <end position="337"/>
    </location>
</feature>
<dbReference type="Pfam" id="PF13832">
    <property type="entry name" value="zf-HC5HC2H_2"/>
    <property type="match status" value="1"/>
</dbReference>
<dbReference type="PANTHER" id="PTHR13793:SF164">
    <property type="entry name" value="ALHAMBRA, ISOFORM P"/>
    <property type="match status" value="1"/>
</dbReference>
<keyword evidence="10" id="KW-1185">Reference proteome</keyword>
<dbReference type="InterPro" id="IPR050701">
    <property type="entry name" value="Histone_Mod_Regulator"/>
</dbReference>
<dbReference type="Pfam" id="PF13831">
    <property type="entry name" value="PHD_2"/>
    <property type="match status" value="1"/>
</dbReference>
<feature type="coiled-coil region" evidence="5">
    <location>
        <begin position="532"/>
        <end position="559"/>
    </location>
</feature>
<evidence type="ECO:0000256" key="1">
    <source>
        <dbReference type="ARBA" id="ARBA00022723"/>
    </source>
</evidence>
<feature type="compositionally biased region" description="Low complexity" evidence="6">
    <location>
        <begin position="412"/>
        <end position="438"/>
    </location>
</feature>
<dbReference type="eggNOG" id="KOG0956">
    <property type="taxonomic scope" value="Eukaryota"/>
</dbReference>
<accession>F2U1J5</accession>
<dbReference type="SUPFAM" id="SSF57903">
    <property type="entry name" value="FYVE/PHD zinc finger"/>
    <property type="match status" value="1"/>
</dbReference>
<dbReference type="InterPro" id="IPR034732">
    <property type="entry name" value="EPHD"/>
</dbReference>
<evidence type="ECO:0000259" key="7">
    <source>
        <dbReference type="PROSITE" id="PS50016"/>
    </source>
</evidence>
<dbReference type="GO" id="GO:0005634">
    <property type="term" value="C:nucleus"/>
    <property type="evidence" value="ECO:0007669"/>
    <property type="project" value="TreeGrafter"/>
</dbReference>
<dbReference type="InterPro" id="IPR011011">
    <property type="entry name" value="Znf_FYVE_PHD"/>
</dbReference>
<dbReference type="PANTHER" id="PTHR13793">
    <property type="entry name" value="PHD FINGER PROTEINS"/>
    <property type="match status" value="1"/>
</dbReference>
<feature type="compositionally biased region" description="Gly residues" evidence="6">
    <location>
        <begin position="251"/>
        <end position="261"/>
    </location>
</feature>
<evidence type="ECO:0000313" key="9">
    <source>
        <dbReference type="EMBL" id="EGD81497.1"/>
    </source>
</evidence>
<dbReference type="InterPro" id="IPR019787">
    <property type="entry name" value="Znf_PHD-finger"/>
</dbReference>
<dbReference type="GO" id="GO:0042393">
    <property type="term" value="F:histone binding"/>
    <property type="evidence" value="ECO:0007669"/>
    <property type="project" value="TreeGrafter"/>
</dbReference>
<feature type="compositionally biased region" description="Acidic residues" evidence="6">
    <location>
        <begin position="371"/>
        <end position="389"/>
    </location>
</feature>
<evidence type="ECO:0000256" key="4">
    <source>
        <dbReference type="PROSITE-ProRule" id="PRU00146"/>
    </source>
</evidence>
<evidence type="ECO:0000259" key="8">
    <source>
        <dbReference type="PROSITE" id="PS51805"/>
    </source>
</evidence>
<keyword evidence="2 4" id="KW-0863">Zinc-finger</keyword>
<sequence>MMSSPTAAPFHEADLPCVICKRREITEDNDMIKCKGDRCAIVVHQACYGVPAVPRHAWYCRRCEPHSLCRASKKKCFACPRKDGALTETTSKAWVHVACAMFCNGMNFQDERKRYVVDDSKIKRSDLGRAACCICNSRGQHDVAHVGLSVSCTIPHCSRSLHASCAHHEGLTVLEYDVPAGLPPQAMAVTCPQHKPKMEALLKKKAKGKQQHARALKHTRSGKASPSQRTSRRSSSSNSSSASSSARGSESGTGGGGGAGVDGASCGRTRSGRRRVSSTAVAGDENGDEDQEDSKMDTRGEKGDGNDTGDNNTTGDGDGDGDGDGGDGDGDGDGDGNESDRLRGSGRARKRKQSGAAKQKRARRKARDREDDNDDDDDDDDGDGGDDDAGGGRQRARRRAKRGPSSSKRQESGASTAGASTSSASTSKAPSSSSSSGARGRRKGGKRGRPKTKQLPKPTDLDQVPEVEHGPLQAALIGGQDTLGSKLVQLQTRQMVADFRDSLEHFSFEENYSALLRIAALQATTRGNVQELQDLVAKKARLEEQIAAEESDIRKLSDSSALLSCDDALTAAASDDVALPSKTDEMKGLALAVLSALAPADAPPPSVWTIEAMTKAVDTAVKHSGAHASTSTASTTSPSLSSSSLSARDVIADAIRTFALQPAEAEE</sequence>
<dbReference type="OrthoDB" id="20839at2759"/>
<dbReference type="RefSeq" id="XP_004996701.1">
    <property type="nucleotide sequence ID" value="XM_004996644.1"/>
</dbReference>
<dbReference type="InParanoid" id="F2U1J5"/>
<evidence type="ECO:0000256" key="3">
    <source>
        <dbReference type="ARBA" id="ARBA00022833"/>
    </source>
</evidence>
<dbReference type="InterPro" id="IPR019786">
    <property type="entry name" value="Zinc_finger_PHD-type_CS"/>
</dbReference>
<dbReference type="GO" id="GO:0008270">
    <property type="term" value="F:zinc ion binding"/>
    <property type="evidence" value="ECO:0007669"/>
    <property type="project" value="UniProtKB-KW"/>
</dbReference>
<organism evidence="9 10">
    <name type="scientific">Salpingoeca rosetta (strain ATCC 50818 / BSB-021)</name>
    <dbReference type="NCBI Taxonomy" id="946362"/>
    <lineage>
        <taxon>Eukaryota</taxon>
        <taxon>Choanoflagellata</taxon>
        <taxon>Craspedida</taxon>
        <taxon>Salpingoecidae</taxon>
        <taxon>Salpingoeca</taxon>
    </lineage>
</organism>
<keyword evidence="1" id="KW-0479">Metal-binding</keyword>
<feature type="compositionally biased region" description="Basic and acidic residues" evidence="6">
    <location>
        <begin position="293"/>
        <end position="305"/>
    </location>
</feature>
<dbReference type="Gene3D" id="3.30.40.10">
    <property type="entry name" value="Zinc/RING finger domain, C3HC4 (zinc finger)"/>
    <property type="match status" value="2"/>
</dbReference>
<proteinExistence type="predicted"/>
<evidence type="ECO:0000256" key="6">
    <source>
        <dbReference type="SAM" id="MobiDB-lite"/>
    </source>
</evidence>